<dbReference type="PANTHER" id="PTHR34858:SF1">
    <property type="entry name" value="CYSO-CYSTEINE PEPTIDASE"/>
    <property type="match status" value="1"/>
</dbReference>
<keyword evidence="5" id="KW-0482">Metalloprotease</keyword>
<dbReference type="Proteomes" id="UP001320159">
    <property type="component" value="Unassembled WGS sequence"/>
</dbReference>
<evidence type="ECO:0000256" key="2">
    <source>
        <dbReference type="ARBA" id="ARBA00022723"/>
    </source>
</evidence>
<keyword evidence="3" id="KW-0378">Hydrolase</keyword>
<proteinExistence type="predicted"/>
<evidence type="ECO:0000313" key="7">
    <source>
        <dbReference type="EMBL" id="MCD1295243.1"/>
    </source>
</evidence>
<evidence type="ECO:0000256" key="5">
    <source>
        <dbReference type="ARBA" id="ARBA00023049"/>
    </source>
</evidence>
<dbReference type="RefSeq" id="WP_230742095.1">
    <property type="nucleotide sequence ID" value="NZ_PGCK01000007.1"/>
</dbReference>
<keyword evidence="8" id="KW-1185">Reference proteome</keyword>
<evidence type="ECO:0000256" key="3">
    <source>
        <dbReference type="ARBA" id="ARBA00022801"/>
    </source>
</evidence>
<dbReference type="Gene3D" id="3.40.140.10">
    <property type="entry name" value="Cytidine Deaminase, domain 2"/>
    <property type="match status" value="1"/>
</dbReference>
<dbReference type="CDD" id="cd08070">
    <property type="entry name" value="MPN_like"/>
    <property type="match status" value="1"/>
</dbReference>
<dbReference type="GO" id="GO:0006508">
    <property type="term" value="P:proteolysis"/>
    <property type="evidence" value="ECO:0007669"/>
    <property type="project" value="UniProtKB-KW"/>
</dbReference>
<evidence type="ECO:0000259" key="6">
    <source>
        <dbReference type="SMART" id="SM00232"/>
    </source>
</evidence>
<evidence type="ECO:0000313" key="8">
    <source>
        <dbReference type="Proteomes" id="UP001320159"/>
    </source>
</evidence>
<feature type="domain" description="JAB1/MPN/MOV34 metalloenzyme" evidence="6">
    <location>
        <begin position="5"/>
        <end position="132"/>
    </location>
</feature>
<name>A0AAP2W6D9_9EURY</name>
<gene>
    <name evidence="7" type="ORF">CUJ83_09555</name>
</gene>
<dbReference type="SMART" id="SM00232">
    <property type="entry name" value="JAB_MPN"/>
    <property type="match status" value="1"/>
</dbReference>
<dbReference type="GO" id="GO:0008235">
    <property type="term" value="F:metalloexopeptidase activity"/>
    <property type="evidence" value="ECO:0007669"/>
    <property type="project" value="TreeGrafter"/>
</dbReference>
<sequence>MKIKYIEIPCFIIDEILGDCKERRPEEACGILVGKTRDDVIDIEEAIPMINKLGSGHEFMIDPERLYHVWKTIDSQGKEITGVYHSHIYHSSEPSGKDIENMKITGLMHFIVGRDYEIRAFNFDECLKEIKIILKDWQASLP</sequence>
<dbReference type="AlphaFoldDB" id="A0AAP2W6D9"/>
<dbReference type="EMBL" id="PGCK01000007">
    <property type="protein sequence ID" value="MCD1295243.1"/>
    <property type="molecule type" value="Genomic_DNA"/>
</dbReference>
<accession>A0AAP2W6D9</accession>
<reference evidence="7 8" key="1">
    <citation type="submission" date="2017-11" db="EMBL/GenBank/DDBJ databases">
        <title>Isolation and Characterization of Family Methanocellaceae Species from Potential Methane Hydrate Area Offshore Southwestern Taiwan.</title>
        <authorList>
            <person name="Zhang W.-L."/>
            <person name="Chen W.-C."/>
            <person name="Lai M.-C."/>
            <person name="Chen S.-C."/>
        </authorList>
    </citation>
    <scope>NUCLEOTIDE SEQUENCE [LARGE SCALE GENOMIC DNA]</scope>
    <source>
        <strain evidence="7 8">CWC-04</strain>
    </source>
</reference>
<protein>
    <recommendedName>
        <fullName evidence="6">JAB1/MPN/MOV34 metalloenzyme domain-containing protein</fullName>
    </recommendedName>
</protein>
<keyword evidence="2" id="KW-0479">Metal-binding</keyword>
<dbReference type="Pfam" id="PF14464">
    <property type="entry name" value="Prok-JAB"/>
    <property type="match status" value="1"/>
</dbReference>
<comment type="caution">
    <text evidence="7">The sequence shown here is derived from an EMBL/GenBank/DDBJ whole genome shotgun (WGS) entry which is preliminary data.</text>
</comment>
<dbReference type="InterPro" id="IPR051929">
    <property type="entry name" value="VirAsm_ModProt"/>
</dbReference>
<dbReference type="SUPFAM" id="SSF102712">
    <property type="entry name" value="JAB1/MPN domain"/>
    <property type="match status" value="1"/>
</dbReference>
<evidence type="ECO:0000256" key="1">
    <source>
        <dbReference type="ARBA" id="ARBA00022670"/>
    </source>
</evidence>
<dbReference type="InterPro" id="IPR000555">
    <property type="entry name" value="JAMM/MPN+_dom"/>
</dbReference>
<organism evidence="7 8">
    <name type="scientific">Methanooceanicella nereidis</name>
    <dbReference type="NCBI Taxonomy" id="2052831"/>
    <lineage>
        <taxon>Archaea</taxon>
        <taxon>Methanobacteriati</taxon>
        <taxon>Methanobacteriota</taxon>
        <taxon>Stenosarchaea group</taxon>
        <taxon>Methanomicrobia</taxon>
        <taxon>Methanocellales</taxon>
        <taxon>Methanocellaceae</taxon>
        <taxon>Methanooceanicella</taxon>
    </lineage>
</organism>
<dbReference type="PANTHER" id="PTHR34858">
    <property type="entry name" value="CYSO-CYSTEINE PEPTIDASE"/>
    <property type="match status" value="1"/>
</dbReference>
<keyword evidence="1" id="KW-0645">Protease</keyword>
<dbReference type="GO" id="GO:0008270">
    <property type="term" value="F:zinc ion binding"/>
    <property type="evidence" value="ECO:0007669"/>
    <property type="project" value="TreeGrafter"/>
</dbReference>
<evidence type="ECO:0000256" key="4">
    <source>
        <dbReference type="ARBA" id="ARBA00022833"/>
    </source>
</evidence>
<dbReference type="InterPro" id="IPR028090">
    <property type="entry name" value="JAB_dom_prok"/>
</dbReference>
<keyword evidence="4" id="KW-0862">Zinc</keyword>